<evidence type="ECO:0000313" key="4">
    <source>
        <dbReference type="Proteomes" id="UP001500013"/>
    </source>
</evidence>
<dbReference type="InterPro" id="IPR023631">
    <property type="entry name" value="Amidase_dom"/>
</dbReference>
<dbReference type="PANTHER" id="PTHR11895">
    <property type="entry name" value="TRANSAMIDASE"/>
    <property type="match status" value="1"/>
</dbReference>
<evidence type="ECO:0000259" key="2">
    <source>
        <dbReference type="Pfam" id="PF01425"/>
    </source>
</evidence>
<dbReference type="SUPFAM" id="SSF75304">
    <property type="entry name" value="Amidase signature (AS) enzymes"/>
    <property type="match status" value="1"/>
</dbReference>
<organism evidence="3 4">
    <name type="scientific">Terrabacter lapilli</name>
    <dbReference type="NCBI Taxonomy" id="436231"/>
    <lineage>
        <taxon>Bacteria</taxon>
        <taxon>Bacillati</taxon>
        <taxon>Actinomycetota</taxon>
        <taxon>Actinomycetes</taxon>
        <taxon>Micrococcales</taxon>
        <taxon>Intrasporangiaceae</taxon>
        <taxon>Terrabacter</taxon>
    </lineage>
</organism>
<dbReference type="Pfam" id="PF01425">
    <property type="entry name" value="Amidase"/>
    <property type="match status" value="1"/>
</dbReference>
<dbReference type="PANTHER" id="PTHR11895:SF173">
    <property type="entry name" value="GLUTAMYL-TRNA AMIDOTRANSFERASE SUBUNIT A"/>
    <property type="match status" value="1"/>
</dbReference>
<dbReference type="Proteomes" id="UP001500013">
    <property type="component" value="Unassembled WGS sequence"/>
</dbReference>
<evidence type="ECO:0000256" key="1">
    <source>
        <dbReference type="SAM" id="MobiDB-lite"/>
    </source>
</evidence>
<gene>
    <name evidence="3" type="ORF">GCM10009817_31210</name>
</gene>
<sequence length="483" mass="50964">MPHPSGRPASLTATELVAAYAAGDLSPVAVLEDVAAVIEDREPELNAFWRLDLEGARQAARASERRWETGQPAGPLDGVPVTVKENLARAGVPMPAGNAGVDPVVPTRSSPVVERIEESGGVILGSTVMPDWGMLSSGVSSLHGITRSPWDSALTTGGSSSGAGAAAAGGYGPLHVGTDIGGSIRLPGTWLGLTTLKPSAGRVPLDAPYLGRAAGPLTRTARDAALLLSVISRPDPRDWTSLPPEDLGTVLPPEPLDVRGLRVGLHLDAGCGLTLEPEVRRAVEAAAAVFAGAGAEVEPLAPFMTPRMLHDLDEFWRVRSLADFDALAPEARERVLPFIQRWVLAVRHVDGTTALRDYASIMALQQATVAATEPFDLVLSPVAPVTAFPAEWPMPWGEDDEGMAHIGYTAPYNMSGQPAASVNCGFTTDGRTIGLQVAGRRFDDVGVLRAVDWYEHHRPASATPVWPIPETEPATREERGAHA</sequence>
<name>A0ABN2SIP9_9MICO</name>
<reference evidence="3 4" key="1">
    <citation type="journal article" date="2019" name="Int. J. Syst. Evol. Microbiol.">
        <title>The Global Catalogue of Microorganisms (GCM) 10K type strain sequencing project: providing services to taxonomists for standard genome sequencing and annotation.</title>
        <authorList>
            <consortium name="The Broad Institute Genomics Platform"/>
            <consortium name="The Broad Institute Genome Sequencing Center for Infectious Disease"/>
            <person name="Wu L."/>
            <person name="Ma J."/>
        </authorList>
    </citation>
    <scope>NUCLEOTIDE SEQUENCE [LARGE SCALE GENOMIC DNA]</scope>
    <source>
        <strain evidence="3 4">JCM 15628</strain>
    </source>
</reference>
<protein>
    <submittedName>
        <fullName evidence="3">Amidase</fullName>
    </submittedName>
</protein>
<keyword evidence="4" id="KW-1185">Reference proteome</keyword>
<comment type="caution">
    <text evidence="3">The sequence shown here is derived from an EMBL/GenBank/DDBJ whole genome shotgun (WGS) entry which is preliminary data.</text>
</comment>
<dbReference type="InterPro" id="IPR036928">
    <property type="entry name" value="AS_sf"/>
</dbReference>
<dbReference type="NCBIfam" id="NF005450">
    <property type="entry name" value="PRK07042.1"/>
    <property type="match status" value="1"/>
</dbReference>
<dbReference type="InterPro" id="IPR000120">
    <property type="entry name" value="Amidase"/>
</dbReference>
<evidence type="ECO:0000313" key="3">
    <source>
        <dbReference type="EMBL" id="GAA1987427.1"/>
    </source>
</evidence>
<dbReference type="RefSeq" id="WP_344064524.1">
    <property type="nucleotide sequence ID" value="NZ_BAAAPU010000009.1"/>
</dbReference>
<feature type="compositionally biased region" description="Basic and acidic residues" evidence="1">
    <location>
        <begin position="473"/>
        <end position="483"/>
    </location>
</feature>
<feature type="domain" description="Amidase" evidence="2">
    <location>
        <begin position="30"/>
        <end position="448"/>
    </location>
</feature>
<dbReference type="EMBL" id="BAAAPU010000009">
    <property type="protein sequence ID" value="GAA1987427.1"/>
    <property type="molecule type" value="Genomic_DNA"/>
</dbReference>
<dbReference type="Gene3D" id="3.90.1300.10">
    <property type="entry name" value="Amidase signature (AS) domain"/>
    <property type="match status" value="1"/>
</dbReference>
<proteinExistence type="predicted"/>
<feature type="region of interest" description="Disordered" evidence="1">
    <location>
        <begin position="464"/>
        <end position="483"/>
    </location>
</feature>
<accession>A0ABN2SIP9</accession>